<evidence type="ECO:0000259" key="4">
    <source>
        <dbReference type="PROSITE" id="PS50949"/>
    </source>
</evidence>
<dbReference type="Gene3D" id="1.10.10.10">
    <property type="entry name" value="Winged helix-like DNA-binding domain superfamily/Winged helix DNA-binding domain"/>
    <property type="match status" value="1"/>
</dbReference>
<dbReference type="InterPro" id="IPR028978">
    <property type="entry name" value="Chorismate_lyase_/UTRA_dom_sf"/>
</dbReference>
<dbReference type="SUPFAM" id="SSF46785">
    <property type="entry name" value="Winged helix' DNA-binding domain"/>
    <property type="match status" value="1"/>
</dbReference>
<dbReference type="PANTHER" id="PTHR44846:SF1">
    <property type="entry name" value="MANNOSYL-D-GLYCERATE TRANSPORT_METABOLISM SYSTEM REPRESSOR MNGR-RELATED"/>
    <property type="match status" value="1"/>
</dbReference>
<comment type="caution">
    <text evidence="5">The sequence shown here is derived from an EMBL/GenBank/DDBJ whole genome shotgun (WGS) entry which is preliminary data.</text>
</comment>
<dbReference type="SMART" id="SM00345">
    <property type="entry name" value="HTH_GNTR"/>
    <property type="match status" value="1"/>
</dbReference>
<dbReference type="Pfam" id="PF07702">
    <property type="entry name" value="UTRA"/>
    <property type="match status" value="1"/>
</dbReference>
<evidence type="ECO:0000313" key="6">
    <source>
        <dbReference type="Proteomes" id="UP000838821"/>
    </source>
</evidence>
<dbReference type="CDD" id="cd07377">
    <property type="entry name" value="WHTH_GntR"/>
    <property type="match status" value="1"/>
</dbReference>
<evidence type="ECO:0000256" key="2">
    <source>
        <dbReference type="ARBA" id="ARBA00023125"/>
    </source>
</evidence>
<evidence type="ECO:0000256" key="1">
    <source>
        <dbReference type="ARBA" id="ARBA00023015"/>
    </source>
</evidence>
<accession>A0ABM9CRH0</accession>
<dbReference type="Proteomes" id="UP000838821">
    <property type="component" value="Unassembled WGS sequence"/>
</dbReference>
<dbReference type="Pfam" id="PF00392">
    <property type="entry name" value="GntR"/>
    <property type="match status" value="1"/>
</dbReference>
<dbReference type="PROSITE" id="PS50949">
    <property type="entry name" value="HTH_GNTR"/>
    <property type="match status" value="1"/>
</dbReference>
<dbReference type="PANTHER" id="PTHR44846">
    <property type="entry name" value="MANNOSYL-D-GLYCERATE TRANSPORT/METABOLISM SYSTEM REPRESSOR MNGR-RELATED"/>
    <property type="match status" value="1"/>
</dbReference>
<dbReference type="InterPro" id="IPR011663">
    <property type="entry name" value="UTRA"/>
</dbReference>
<organism evidence="5 6">
    <name type="scientific">Paenibacillus allorhizoplanae</name>
    <dbReference type="NCBI Taxonomy" id="2905648"/>
    <lineage>
        <taxon>Bacteria</taxon>
        <taxon>Bacillati</taxon>
        <taxon>Bacillota</taxon>
        <taxon>Bacilli</taxon>
        <taxon>Bacillales</taxon>
        <taxon>Paenibacillaceae</taxon>
        <taxon>Paenibacillus</taxon>
    </lineage>
</organism>
<dbReference type="PRINTS" id="PR00035">
    <property type="entry name" value="HTHGNTR"/>
</dbReference>
<dbReference type="SUPFAM" id="SSF64288">
    <property type="entry name" value="Chorismate lyase-like"/>
    <property type="match status" value="1"/>
</dbReference>
<keyword evidence="1" id="KW-0805">Transcription regulation</keyword>
<dbReference type="SMART" id="SM00866">
    <property type="entry name" value="UTRA"/>
    <property type="match status" value="1"/>
</dbReference>
<keyword evidence="6" id="KW-1185">Reference proteome</keyword>
<dbReference type="InterPro" id="IPR050679">
    <property type="entry name" value="Bact_HTH_transcr_reg"/>
</dbReference>
<name>A0ABM9CRH0_9BACL</name>
<gene>
    <name evidence="5" type="primary">nagR</name>
    <name evidence="5" type="ORF">PAECIP111891_05133</name>
</gene>
<dbReference type="InterPro" id="IPR036388">
    <property type="entry name" value="WH-like_DNA-bd_sf"/>
</dbReference>
<dbReference type="RefSeq" id="WP_236291247.1">
    <property type="nucleotide sequence ID" value="NZ_CAKMMW010000020.1"/>
</dbReference>
<evidence type="ECO:0000256" key="3">
    <source>
        <dbReference type="ARBA" id="ARBA00023163"/>
    </source>
</evidence>
<evidence type="ECO:0000313" key="5">
    <source>
        <dbReference type="EMBL" id="CAH1221187.1"/>
    </source>
</evidence>
<dbReference type="InterPro" id="IPR000524">
    <property type="entry name" value="Tscrpt_reg_HTH_GntR"/>
</dbReference>
<sequence>MIDRTSHISMYAQIAAILESAIQLGELQPDQKIPTEAELMETYNVSRMTSRQAIEILHEKGLVVRKQGKGTFVTGPMLKQELGGMEAFYDSFLQKDLEPKLIEMKLTDTPDDVISQLGEQFTQSLFLKRIYYRDEEIYGFSLMYLPGELASTVTWQLAEQNAGYTLLTKHGGYTLKNANLTIRALSANKEQSELLKIDPKEPLIQLSRTSFTAEEKPIEHIKLYLRSDLCELNMNVPGNSFLVDGIRKPEK</sequence>
<proteinExistence type="predicted"/>
<dbReference type="Gene3D" id="3.40.1410.10">
    <property type="entry name" value="Chorismate lyase-like"/>
    <property type="match status" value="1"/>
</dbReference>
<dbReference type="InterPro" id="IPR036390">
    <property type="entry name" value="WH_DNA-bd_sf"/>
</dbReference>
<reference evidence="5" key="1">
    <citation type="submission" date="2022-01" db="EMBL/GenBank/DDBJ databases">
        <authorList>
            <person name="Criscuolo A."/>
        </authorList>
    </citation>
    <scope>NUCLEOTIDE SEQUENCE</scope>
    <source>
        <strain evidence="5">CIP111891</strain>
    </source>
</reference>
<protein>
    <submittedName>
        <fullName evidence="5">HTH-type transcriptional repressor NagR</fullName>
    </submittedName>
</protein>
<keyword evidence="2" id="KW-0238">DNA-binding</keyword>
<dbReference type="EMBL" id="CAKMMW010000020">
    <property type="protein sequence ID" value="CAH1221187.1"/>
    <property type="molecule type" value="Genomic_DNA"/>
</dbReference>
<feature type="domain" description="HTH gntR-type" evidence="4">
    <location>
        <begin position="8"/>
        <end position="76"/>
    </location>
</feature>
<keyword evidence="3" id="KW-0804">Transcription</keyword>